<comment type="caution">
    <text evidence="1">The sequence shown here is derived from an EMBL/GenBank/DDBJ whole genome shotgun (WGS) entry which is preliminary data.</text>
</comment>
<name>A0A9P8ASN9_9AGAR</name>
<dbReference type="GeneID" id="66101481"/>
<organism evidence="1 2">
    <name type="scientific">Guyanagaster necrorhizus</name>
    <dbReference type="NCBI Taxonomy" id="856835"/>
    <lineage>
        <taxon>Eukaryota</taxon>
        <taxon>Fungi</taxon>
        <taxon>Dikarya</taxon>
        <taxon>Basidiomycota</taxon>
        <taxon>Agaricomycotina</taxon>
        <taxon>Agaricomycetes</taxon>
        <taxon>Agaricomycetidae</taxon>
        <taxon>Agaricales</taxon>
        <taxon>Marasmiineae</taxon>
        <taxon>Physalacriaceae</taxon>
        <taxon>Guyanagaster</taxon>
    </lineage>
</organism>
<dbReference type="RefSeq" id="XP_043040113.1">
    <property type="nucleotide sequence ID" value="XM_043179187.1"/>
</dbReference>
<protein>
    <submittedName>
        <fullName evidence="1">Uncharacterized protein</fullName>
    </submittedName>
</protein>
<sequence>MPLDVWFEVNRGYSQSLDETRKNLLVIIIRDYTTASSRYPCTKVLPGLADFYTFQSIKEILERPADVMVDADTFSSLFSELPDLCDEWRLSLDDQLLARFSDLEHCLSMSTNALNIMDVTWDRRTTLQEILDTYTLGAATYYTFTPDSIS</sequence>
<dbReference type="OrthoDB" id="2322499at2759"/>
<dbReference type="AlphaFoldDB" id="A0A9P8ASN9"/>
<proteinExistence type="predicted"/>
<keyword evidence="2" id="KW-1185">Reference proteome</keyword>
<reference evidence="1" key="1">
    <citation type="submission" date="2020-11" db="EMBL/GenBank/DDBJ databases">
        <title>Adaptations for nitrogen fixation in a non-lichenized fungal sporocarp promotes dispersal by wood-feeding termites.</title>
        <authorList>
            <consortium name="DOE Joint Genome Institute"/>
            <person name="Koch R.A."/>
            <person name="Yoon G."/>
            <person name="Arayal U."/>
            <person name="Lail K."/>
            <person name="Amirebrahimi M."/>
            <person name="Labutti K."/>
            <person name="Lipzen A."/>
            <person name="Riley R."/>
            <person name="Barry K."/>
            <person name="Henrissat B."/>
            <person name="Grigoriev I.V."/>
            <person name="Herr J.R."/>
            <person name="Aime M.C."/>
        </authorList>
    </citation>
    <scope>NUCLEOTIDE SEQUENCE</scope>
    <source>
        <strain evidence="1">MCA 3950</strain>
    </source>
</reference>
<dbReference type="Proteomes" id="UP000812287">
    <property type="component" value="Unassembled WGS sequence"/>
</dbReference>
<evidence type="ECO:0000313" key="2">
    <source>
        <dbReference type="Proteomes" id="UP000812287"/>
    </source>
</evidence>
<dbReference type="EMBL" id="MU250534">
    <property type="protein sequence ID" value="KAG7446613.1"/>
    <property type="molecule type" value="Genomic_DNA"/>
</dbReference>
<gene>
    <name evidence="1" type="ORF">BT62DRAFT_1076154</name>
</gene>
<accession>A0A9P8ASN9</accession>
<evidence type="ECO:0000313" key="1">
    <source>
        <dbReference type="EMBL" id="KAG7446613.1"/>
    </source>
</evidence>